<dbReference type="EMBL" id="FNEJ01000005">
    <property type="protein sequence ID" value="SDI47237.1"/>
    <property type="molecule type" value="Genomic_DNA"/>
</dbReference>
<reference evidence="2 3" key="1">
    <citation type="submission" date="2016-10" db="EMBL/GenBank/DDBJ databases">
        <authorList>
            <person name="de Groot N.N."/>
        </authorList>
    </citation>
    <scope>NUCLEOTIDE SEQUENCE [LARGE SCALE GENOMIC DNA]</scope>
    <source>
        <strain evidence="2 3">DSM 26424</strain>
    </source>
</reference>
<dbReference type="AlphaFoldDB" id="A0A1G8KV67"/>
<protein>
    <submittedName>
        <fullName evidence="2">Uncharacterized protein</fullName>
    </submittedName>
</protein>
<evidence type="ECO:0000313" key="2">
    <source>
        <dbReference type="EMBL" id="SDI47237.1"/>
    </source>
</evidence>
<organism evidence="2 3">
    <name type="scientific">Salipiger marinus</name>
    <dbReference type="NCBI Taxonomy" id="555512"/>
    <lineage>
        <taxon>Bacteria</taxon>
        <taxon>Pseudomonadati</taxon>
        <taxon>Pseudomonadota</taxon>
        <taxon>Alphaproteobacteria</taxon>
        <taxon>Rhodobacterales</taxon>
        <taxon>Roseobacteraceae</taxon>
        <taxon>Salipiger</taxon>
    </lineage>
</organism>
<sequence>MEKNKKKKAASLTPKSVKQPSEYKTREAANKPQDGEFLKAFGNRKVPPRKG</sequence>
<evidence type="ECO:0000256" key="1">
    <source>
        <dbReference type="SAM" id="MobiDB-lite"/>
    </source>
</evidence>
<evidence type="ECO:0000313" key="3">
    <source>
        <dbReference type="Proteomes" id="UP000199093"/>
    </source>
</evidence>
<feature type="compositionally biased region" description="Basic and acidic residues" evidence="1">
    <location>
        <begin position="21"/>
        <end position="37"/>
    </location>
</feature>
<name>A0A1G8KV67_9RHOB</name>
<proteinExistence type="predicted"/>
<keyword evidence="3" id="KW-1185">Reference proteome</keyword>
<gene>
    <name evidence="2" type="ORF">SAMN04487993_100599</name>
</gene>
<feature type="region of interest" description="Disordered" evidence="1">
    <location>
        <begin position="1"/>
        <end position="51"/>
    </location>
</feature>
<dbReference type="RefSeq" id="WP_165616761.1">
    <property type="nucleotide sequence ID" value="NZ_FNEJ01000005.1"/>
</dbReference>
<accession>A0A1G8KV67</accession>
<dbReference type="Proteomes" id="UP000199093">
    <property type="component" value="Unassembled WGS sequence"/>
</dbReference>